<dbReference type="InterPro" id="IPR029058">
    <property type="entry name" value="AB_hydrolase_fold"/>
</dbReference>
<dbReference type="PROSITE" id="PS51257">
    <property type="entry name" value="PROKAR_LIPOPROTEIN"/>
    <property type="match status" value="1"/>
</dbReference>
<gene>
    <name evidence="2" type="ORF">KBTEX_01845</name>
</gene>
<organism evidence="2">
    <name type="scientific">uncultured organism</name>
    <dbReference type="NCBI Taxonomy" id="155900"/>
    <lineage>
        <taxon>unclassified sequences</taxon>
        <taxon>environmental samples</taxon>
    </lineage>
</organism>
<dbReference type="Gene3D" id="3.40.50.1820">
    <property type="entry name" value="alpha/beta hydrolase"/>
    <property type="match status" value="1"/>
</dbReference>
<dbReference type="GO" id="GO:0016787">
    <property type="term" value="F:hydrolase activity"/>
    <property type="evidence" value="ECO:0007669"/>
    <property type="project" value="InterPro"/>
</dbReference>
<dbReference type="EMBL" id="MN079103">
    <property type="protein sequence ID" value="QEA05522.1"/>
    <property type="molecule type" value="Genomic_DNA"/>
</dbReference>
<sequence length="258" mass="27402">MTTIRSVITTLALAAACLPAVAVADIVGEDVSYRSGDTRFEGYYARNTALPGPQPVVLIIHDWDGLDDYERTRARMLARAGYAAFAADLYGAGVRPQTVEDARARSGELYGDRALMRTRVNAAVNALRGLEGVDPERAVAIGYCFGGSAVLELARSGADMQGFVTFHGGLGTPEGQDYADVRAPVLILHGSADRASPMSDVAALAGALDAAGVPHRMEIYGGAPHAFTVWSGERYRPEADMASWDALQGFLAERLGRP</sequence>
<dbReference type="SUPFAM" id="SSF53474">
    <property type="entry name" value="alpha/beta-Hydrolases"/>
    <property type="match status" value="1"/>
</dbReference>
<dbReference type="PANTHER" id="PTHR22946:SF0">
    <property type="entry name" value="DIENELACTONE HYDROLASE DOMAIN-CONTAINING PROTEIN"/>
    <property type="match status" value="1"/>
</dbReference>
<dbReference type="PANTHER" id="PTHR22946">
    <property type="entry name" value="DIENELACTONE HYDROLASE DOMAIN-CONTAINING PROTEIN-RELATED"/>
    <property type="match status" value="1"/>
</dbReference>
<reference evidence="2" key="1">
    <citation type="submission" date="2019-06" db="EMBL/GenBank/DDBJ databases">
        <authorList>
            <person name="Murdoch R.W."/>
            <person name="Fathepure B."/>
        </authorList>
    </citation>
    <scope>NUCLEOTIDE SEQUENCE</scope>
</reference>
<evidence type="ECO:0000313" key="2">
    <source>
        <dbReference type="EMBL" id="QEA05522.1"/>
    </source>
</evidence>
<dbReference type="InterPro" id="IPR050261">
    <property type="entry name" value="FrsA_esterase"/>
</dbReference>
<feature type="domain" description="Dienelactone hydrolase" evidence="1">
    <location>
        <begin position="40"/>
        <end position="253"/>
    </location>
</feature>
<dbReference type="Pfam" id="PF01738">
    <property type="entry name" value="DLH"/>
    <property type="match status" value="1"/>
</dbReference>
<protein>
    <recommendedName>
        <fullName evidence="1">Dienelactone hydrolase domain-containing protein</fullName>
    </recommendedName>
</protein>
<accession>A0A5B8RDJ4</accession>
<evidence type="ECO:0000259" key="1">
    <source>
        <dbReference type="Pfam" id="PF01738"/>
    </source>
</evidence>
<dbReference type="InterPro" id="IPR002925">
    <property type="entry name" value="Dienelactn_hydro"/>
</dbReference>
<name>A0A5B8RDJ4_9ZZZZ</name>
<proteinExistence type="predicted"/>
<dbReference type="AlphaFoldDB" id="A0A5B8RDJ4"/>